<evidence type="ECO:0000256" key="5">
    <source>
        <dbReference type="SAM" id="Coils"/>
    </source>
</evidence>
<name>A0ABD3NJQ0_9STRA</name>
<comment type="caution">
    <text evidence="7">The sequence shown here is derived from an EMBL/GenBank/DDBJ whole genome shotgun (WGS) entry which is preliminary data.</text>
</comment>
<evidence type="ECO:0000313" key="8">
    <source>
        <dbReference type="Proteomes" id="UP001530400"/>
    </source>
</evidence>
<protein>
    <submittedName>
        <fullName evidence="7">Uncharacterized protein</fullName>
    </submittedName>
</protein>
<feature type="compositionally biased region" description="Polar residues" evidence="6">
    <location>
        <begin position="1"/>
        <end position="19"/>
    </location>
</feature>
<organism evidence="7 8">
    <name type="scientific">Cyclotella atomus</name>
    <dbReference type="NCBI Taxonomy" id="382360"/>
    <lineage>
        <taxon>Eukaryota</taxon>
        <taxon>Sar</taxon>
        <taxon>Stramenopiles</taxon>
        <taxon>Ochrophyta</taxon>
        <taxon>Bacillariophyta</taxon>
        <taxon>Coscinodiscophyceae</taxon>
        <taxon>Thalassiosirophycidae</taxon>
        <taxon>Stephanodiscales</taxon>
        <taxon>Stephanodiscaceae</taxon>
        <taxon>Cyclotella</taxon>
    </lineage>
</organism>
<feature type="compositionally biased region" description="Basic and acidic residues" evidence="6">
    <location>
        <begin position="42"/>
        <end position="63"/>
    </location>
</feature>
<dbReference type="Proteomes" id="UP001530400">
    <property type="component" value="Unassembled WGS sequence"/>
</dbReference>
<keyword evidence="5" id="KW-0175">Coiled coil</keyword>
<proteinExistence type="predicted"/>
<dbReference type="EMBL" id="JALLPJ020001135">
    <property type="protein sequence ID" value="KAL3775784.1"/>
    <property type="molecule type" value="Genomic_DNA"/>
</dbReference>
<evidence type="ECO:0000256" key="1">
    <source>
        <dbReference type="ARBA" id="ARBA00004123"/>
    </source>
</evidence>
<feature type="region of interest" description="Disordered" evidence="6">
    <location>
        <begin position="191"/>
        <end position="219"/>
    </location>
</feature>
<keyword evidence="2" id="KW-0233">DNA recombination</keyword>
<keyword evidence="8" id="KW-1185">Reference proteome</keyword>
<dbReference type="PANTHER" id="PTHR15938:SF0">
    <property type="entry name" value="HOMOLOGOUS-PAIRING PROTEIN 2 HOMOLOG"/>
    <property type="match status" value="1"/>
</dbReference>
<feature type="region of interest" description="Disordered" evidence="6">
    <location>
        <begin position="362"/>
        <end position="383"/>
    </location>
</feature>
<reference evidence="7 8" key="1">
    <citation type="submission" date="2024-10" db="EMBL/GenBank/DDBJ databases">
        <title>Updated reference genomes for cyclostephanoid diatoms.</title>
        <authorList>
            <person name="Roberts W.R."/>
            <person name="Alverson A.J."/>
        </authorList>
    </citation>
    <scope>NUCLEOTIDE SEQUENCE [LARGE SCALE GENOMIC DNA]</scope>
    <source>
        <strain evidence="7 8">AJA010-31</strain>
    </source>
</reference>
<feature type="compositionally biased region" description="Acidic residues" evidence="6">
    <location>
        <begin position="68"/>
        <end position="80"/>
    </location>
</feature>
<feature type="region of interest" description="Disordered" evidence="6">
    <location>
        <begin position="452"/>
        <end position="489"/>
    </location>
</feature>
<evidence type="ECO:0000256" key="3">
    <source>
        <dbReference type="ARBA" id="ARBA00023242"/>
    </source>
</evidence>
<evidence type="ECO:0000256" key="2">
    <source>
        <dbReference type="ARBA" id="ARBA00023172"/>
    </source>
</evidence>
<keyword evidence="3" id="KW-0539">Nucleus</keyword>
<accession>A0ABD3NJQ0</accession>
<evidence type="ECO:0000313" key="7">
    <source>
        <dbReference type="EMBL" id="KAL3775784.1"/>
    </source>
</evidence>
<sequence>MTESNETNQLDSADANNETQDVDMAEVKEGFINDDTADQEDETTKESNDDSSKDDAASDKDASVQEAAAEEDAAMEEEPSDAPQITQTQASTSPEEDTDELWDLRIVFSTTQLTQTPHTCSNDHCSTQACSIWTSNLDPDSPWYSCLDCQAGDFGGWPEEVKELPANIRGGMKGEHWELMLEKCTVDRTKIDPPNVPIEGQEEASEKTTEEGSSPAEGEEMWELKIVVNAKDLSKSKLIKCNTEDCDLVACCAWASNKDSENLWFTCLDCQAVDYDGFPGKEELPIQYLTEENRKLILEKCTEDPEKAELPDLPTEPSLLVTAAGGGGGGGKSMATITPPPGVNSAVAAGQANVVVGAVKAGKKEKAGKEKGDKPKQPSKDALEVHRRWQVEAEKLGGGKIEVSKPKAKKIIFDMLHDKFRPMNITEIYQELKATVPSPVLRSCLDDMAGTFQGNPFADGDSDDEDEKPAKKKAKKTNDSTDEYGGSLRLKEGRNASNNVYYVDYTKLQNNGNGLDPDKRNDLFADLEKAKCEEEALKKELQETAAETARLLSEPLNDELETLLVQQEKEMEELNEKLETNRAFAGNEKYTKQLNARVSKMATFWRKRKRQCMEFLMLMEDSTEGTVSVKKCLNGDGQICIDSDEHIIKSAKAYAQTKKNSTMGRKSGLKARDSNTGGLTAGLNPDPNFIGVKLNSNGNPERVYLIEN</sequence>
<dbReference type="PANTHER" id="PTHR15938">
    <property type="entry name" value="TBP-1 INTERACTING PROTEIN"/>
    <property type="match status" value="1"/>
</dbReference>
<dbReference type="GO" id="GO:0051321">
    <property type="term" value="P:meiotic cell cycle"/>
    <property type="evidence" value="ECO:0007669"/>
    <property type="project" value="UniProtKB-KW"/>
</dbReference>
<feature type="coiled-coil region" evidence="5">
    <location>
        <begin position="520"/>
        <end position="588"/>
    </location>
</feature>
<keyword evidence="4" id="KW-0469">Meiosis</keyword>
<feature type="region of interest" description="Disordered" evidence="6">
    <location>
        <begin position="659"/>
        <end position="682"/>
    </location>
</feature>
<comment type="subcellular location">
    <subcellularLocation>
        <location evidence="1">Nucleus</location>
    </subcellularLocation>
</comment>
<evidence type="ECO:0000256" key="4">
    <source>
        <dbReference type="ARBA" id="ARBA00023254"/>
    </source>
</evidence>
<feature type="compositionally biased region" description="Polar residues" evidence="6">
    <location>
        <begin position="84"/>
        <end position="93"/>
    </location>
</feature>
<dbReference type="GO" id="GO:0006310">
    <property type="term" value="P:DNA recombination"/>
    <property type="evidence" value="ECO:0007669"/>
    <property type="project" value="UniProtKB-KW"/>
</dbReference>
<dbReference type="AlphaFoldDB" id="A0ABD3NJQ0"/>
<evidence type="ECO:0000256" key="6">
    <source>
        <dbReference type="SAM" id="MobiDB-lite"/>
    </source>
</evidence>
<feature type="region of interest" description="Disordered" evidence="6">
    <location>
        <begin position="1"/>
        <end position="98"/>
    </location>
</feature>
<dbReference type="GO" id="GO:0005634">
    <property type="term" value="C:nucleus"/>
    <property type="evidence" value="ECO:0007669"/>
    <property type="project" value="UniProtKB-SubCell"/>
</dbReference>
<gene>
    <name evidence="7" type="ORF">ACHAWO_003114</name>
</gene>